<feature type="non-terminal residue" evidence="1">
    <location>
        <position position="1"/>
    </location>
</feature>
<dbReference type="AlphaFoldDB" id="A0A0H5RUE4"/>
<sequence>LLAGALEMLLCDNFRLAGVSQRTVSGDRHTFRSGYMRINKLIQQWSKTKKQIFASEATSPLVLKVLWCPNAVITFIGRSCLFIETVKRNDLHCTTCKFNTVQTEYVEQLSFCSTW</sequence>
<proteinExistence type="predicted"/>
<organism evidence="1">
    <name type="scientific">Spongospora subterranea</name>
    <dbReference type="NCBI Taxonomy" id="70186"/>
    <lineage>
        <taxon>Eukaryota</taxon>
        <taxon>Sar</taxon>
        <taxon>Rhizaria</taxon>
        <taxon>Endomyxa</taxon>
        <taxon>Phytomyxea</taxon>
        <taxon>Plasmodiophorida</taxon>
        <taxon>Plasmodiophoridae</taxon>
        <taxon>Spongospora</taxon>
    </lineage>
</organism>
<accession>A0A0H5RUE4</accession>
<dbReference type="EMBL" id="HACM01011902">
    <property type="protein sequence ID" value="CRZ12344.1"/>
    <property type="molecule type" value="Transcribed_RNA"/>
</dbReference>
<name>A0A0H5RUE4_9EUKA</name>
<evidence type="ECO:0000313" key="1">
    <source>
        <dbReference type="EMBL" id="CRZ12344.1"/>
    </source>
</evidence>
<reference evidence="1" key="1">
    <citation type="submission" date="2015-04" db="EMBL/GenBank/DDBJ databases">
        <title>The genome sequence of the plant pathogenic Rhizarian Plasmodiophora brassicae reveals insights in its biotrophic life cycle and the origin of chitin synthesis.</title>
        <authorList>
            <person name="Schwelm A."/>
            <person name="Fogelqvist J."/>
            <person name="Knaust A."/>
            <person name="Julke S."/>
            <person name="Lilja T."/>
            <person name="Dhandapani V."/>
            <person name="Bonilla-Rosso G."/>
            <person name="Karlsson M."/>
            <person name="Shevchenko A."/>
            <person name="Choi S.R."/>
            <person name="Kim H.G."/>
            <person name="Park J.Y."/>
            <person name="Lim Y.P."/>
            <person name="Ludwig-Muller J."/>
            <person name="Dixelius C."/>
        </authorList>
    </citation>
    <scope>NUCLEOTIDE SEQUENCE</scope>
    <source>
        <tissue evidence="1">Potato root galls</tissue>
    </source>
</reference>
<protein>
    <submittedName>
        <fullName evidence="1">Uncharacterized protein</fullName>
    </submittedName>
</protein>